<dbReference type="AlphaFoldDB" id="A0A5J4WRY0"/>
<sequence length="81" mass="8795">MEFQPKNQISTSIATLVCTIGSVSNSITPPVSPSTTYPISLATKRKTLTGVFSLRNIRISTVLTEACCINDDVGIQFSWML</sequence>
<gene>
    <name evidence="1" type="ORF">EZS28_006908</name>
</gene>
<evidence type="ECO:0000313" key="2">
    <source>
        <dbReference type="Proteomes" id="UP000324800"/>
    </source>
</evidence>
<evidence type="ECO:0000313" key="1">
    <source>
        <dbReference type="EMBL" id="KAA6397563.1"/>
    </source>
</evidence>
<comment type="caution">
    <text evidence="1">The sequence shown here is derived from an EMBL/GenBank/DDBJ whole genome shotgun (WGS) entry which is preliminary data.</text>
</comment>
<reference evidence="1 2" key="1">
    <citation type="submission" date="2019-03" db="EMBL/GenBank/DDBJ databases">
        <title>Single cell metagenomics reveals metabolic interactions within the superorganism composed of flagellate Streblomastix strix and complex community of Bacteroidetes bacteria on its surface.</title>
        <authorList>
            <person name="Treitli S.C."/>
            <person name="Kolisko M."/>
            <person name="Husnik F."/>
            <person name="Keeling P."/>
            <person name="Hampl V."/>
        </authorList>
    </citation>
    <scope>NUCLEOTIDE SEQUENCE [LARGE SCALE GENOMIC DNA]</scope>
    <source>
        <strain evidence="1">ST1C</strain>
    </source>
</reference>
<dbReference type="EMBL" id="SNRW01001152">
    <property type="protein sequence ID" value="KAA6397563.1"/>
    <property type="molecule type" value="Genomic_DNA"/>
</dbReference>
<name>A0A5J4WRY0_9EUKA</name>
<protein>
    <submittedName>
        <fullName evidence="1">Uncharacterized protein</fullName>
    </submittedName>
</protein>
<dbReference type="Proteomes" id="UP000324800">
    <property type="component" value="Unassembled WGS sequence"/>
</dbReference>
<organism evidence="1 2">
    <name type="scientific">Streblomastix strix</name>
    <dbReference type="NCBI Taxonomy" id="222440"/>
    <lineage>
        <taxon>Eukaryota</taxon>
        <taxon>Metamonada</taxon>
        <taxon>Preaxostyla</taxon>
        <taxon>Oxymonadida</taxon>
        <taxon>Streblomastigidae</taxon>
        <taxon>Streblomastix</taxon>
    </lineage>
</organism>
<accession>A0A5J4WRY0</accession>
<proteinExistence type="predicted"/>